<feature type="domain" description="Prophage endopeptidase tail N-terminal" evidence="2">
    <location>
        <begin position="16"/>
        <end position="93"/>
    </location>
</feature>
<feature type="domain" description="Tail spike" evidence="1">
    <location>
        <begin position="104"/>
        <end position="348"/>
    </location>
</feature>
<dbReference type="Pfam" id="PF06605">
    <property type="entry name" value="Prophage_tail"/>
    <property type="match status" value="1"/>
</dbReference>
<reference evidence="3" key="1">
    <citation type="submission" date="2022-05" db="EMBL/GenBank/DDBJ databases">
        <authorList>
            <person name="Oliphant S.A."/>
            <person name="Watson-Haigh N.S."/>
            <person name="Sumby K.M."/>
            <person name="Gardner J.M."/>
            <person name="Jiranek V."/>
        </authorList>
    </citation>
    <scope>NUCLEOTIDE SEQUENCE</scope>
    <source>
        <strain evidence="3">KI16_H9</strain>
    </source>
</reference>
<evidence type="ECO:0000259" key="1">
    <source>
        <dbReference type="Pfam" id="PF06605"/>
    </source>
</evidence>
<accession>A0ABY5BPV0</accession>
<organism evidence="3 4">
    <name type="scientific">Fructilactobacillus myrtifloralis</name>
    <dbReference type="NCBI Taxonomy" id="2940301"/>
    <lineage>
        <taxon>Bacteria</taxon>
        <taxon>Bacillati</taxon>
        <taxon>Bacillota</taxon>
        <taxon>Bacilli</taxon>
        <taxon>Lactobacillales</taxon>
        <taxon>Lactobacillaceae</taxon>
        <taxon>Fructilactobacillus</taxon>
    </lineage>
</organism>
<name>A0ABY5BPV0_9LACO</name>
<sequence length="370" mass="42628">MTDTRLIVQGNYLENNLKAKLSQSCVQRSSFYIQWEKNGVWQLQFVAMEDGSTAYDLLTDQASIWYQGQEFIIKQLAIDYSSGFNTKTVVATHVFSECQYLVKRDVRPGVLTYRPADIMSFVFDGNSNGFTWDVRGNFDGQQIENLGNINGQDALKKIVEKWPDAIIYPDNRHIVIYQHDEFAKNHGNRLGYMYNAAEFKFSFDSTNVTNQVWCIGKAKDKPDGAPDNAPTEYFFEPFLVTLDDSIQQWTHGHPHEAAVISDDRFTDPNSMRQYAISSLNPHPNLVVEVTTRDHRQPVPCDIVRCQIPENNINLDVETVSFTFYPWDDSQVNQVTLNDNARTIFDYNNSLRSKSYLDLGKLNRKMMKDFK</sequence>
<protein>
    <submittedName>
        <fullName evidence="3">Phage tail protein</fullName>
    </submittedName>
</protein>
<evidence type="ECO:0000259" key="2">
    <source>
        <dbReference type="Pfam" id="PF18994"/>
    </source>
</evidence>
<gene>
    <name evidence="3" type="ORF">M3M35_07300</name>
</gene>
<dbReference type="InterPro" id="IPR010572">
    <property type="entry name" value="Tail_dom"/>
</dbReference>
<evidence type="ECO:0000313" key="3">
    <source>
        <dbReference type="EMBL" id="USS85088.1"/>
    </source>
</evidence>
<dbReference type="Pfam" id="PF18994">
    <property type="entry name" value="Prophage_tailD1"/>
    <property type="match status" value="1"/>
</dbReference>
<dbReference type="EMBL" id="CP097116">
    <property type="protein sequence ID" value="USS85088.1"/>
    <property type="molecule type" value="Genomic_DNA"/>
</dbReference>
<keyword evidence="4" id="KW-1185">Reference proteome</keyword>
<dbReference type="Gene3D" id="6.20.110.10">
    <property type="match status" value="1"/>
</dbReference>
<evidence type="ECO:0000313" key="4">
    <source>
        <dbReference type="Proteomes" id="UP001056707"/>
    </source>
</evidence>
<dbReference type="RefSeq" id="WP_252749983.1">
    <property type="nucleotide sequence ID" value="NZ_CP097116.1"/>
</dbReference>
<dbReference type="Gene3D" id="3.55.50.40">
    <property type="match status" value="1"/>
</dbReference>
<dbReference type="Proteomes" id="UP001056707">
    <property type="component" value="Chromosome"/>
</dbReference>
<proteinExistence type="predicted"/>
<dbReference type="InterPro" id="IPR044051">
    <property type="entry name" value="Prophage_tail_N"/>
</dbReference>